<keyword evidence="2" id="KW-1185">Reference proteome</keyword>
<evidence type="ECO:0000313" key="2">
    <source>
        <dbReference type="Proteomes" id="UP000054538"/>
    </source>
</evidence>
<dbReference type="HOGENOM" id="CLU_038297_1_0_1"/>
<dbReference type="Gene3D" id="3.40.50.1820">
    <property type="entry name" value="alpha/beta hydrolase"/>
    <property type="match status" value="2"/>
</dbReference>
<protein>
    <submittedName>
        <fullName evidence="1">Unplaced genomic scaffold scaffold_11, whole genome shotgun sequence</fullName>
    </submittedName>
</protein>
<reference evidence="2" key="2">
    <citation type="submission" date="2015-01" db="EMBL/GenBank/DDBJ databases">
        <title>Evolutionary Origins and Diversification of the Mycorrhizal Mutualists.</title>
        <authorList>
            <consortium name="DOE Joint Genome Institute"/>
            <consortium name="Mycorrhizal Genomics Consortium"/>
            <person name="Kohler A."/>
            <person name="Kuo A."/>
            <person name="Nagy L.G."/>
            <person name="Floudas D."/>
            <person name="Copeland A."/>
            <person name="Barry K.W."/>
            <person name="Cichocki N."/>
            <person name="Veneault-Fourrey C."/>
            <person name="LaButti K."/>
            <person name="Lindquist E.A."/>
            <person name="Lipzen A."/>
            <person name="Lundell T."/>
            <person name="Morin E."/>
            <person name="Murat C."/>
            <person name="Riley R."/>
            <person name="Ohm R."/>
            <person name="Sun H."/>
            <person name="Tunlid A."/>
            <person name="Henrissat B."/>
            <person name="Grigoriev I.V."/>
            <person name="Hibbett D.S."/>
            <person name="Martin F."/>
        </authorList>
    </citation>
    <scope>NUCLEOTIDE SEQUENCE [LARGE SCALE GENOMIC DNA]</scope>
    <source>
        <strain evidence="2">Ve08.2h10</strain>
    </source>
</reference>
<dbReference type="InterPro" id="IPR050228">
    <property type="entry name" value="Carboxylesterase_BioH"/>
</dbReference>
<accession>A0A0D0ED41</accession>
<proteinExistence type="predicted"/>
<dbReference type="EMBL" id="KN824833">
    <property type="protein sequence ID" value="KIL00461.1"/>
    <property type="molecule type" value="Genomic_DNA"/>
</dbReference>
<dbReference type="STRING" id="930991.A0A0D0ED41"/>
<name>A0A0D0ED41_9AGAM</name>
<organism evidence="1 2">
    <name type="scientific">Paxillus rubicundulus Ve08.2h10</name>
    <dbReference type="NCBI Taxonomy" id="930991"/>
    <lineage>
        <taxon>Eukaryota</taxon>
        <taxon>Fungi</taxon>
        <taxon>Dikarya</taxon>
        <taxon>Basidiomycota</taxon>
        <taxon>Agaricomycotina</taxon>
        <taxon>Agaricomycetes</taxon>
        <taxon>Agaricomycetidae</taxon>
        <taxon>Boletales</taxon>
        <taxon>Paxilineae</taxon>
        <taxon>Paxillaceae</taxon>
        <taxon>Paxillus</taxon>
    </lineage>
</organism>
<dbReference type="PANTHER" id="PTHR43194">
    <property type="entry name" value="HYDROLASE ALPHA/BETA FOLD FAMILY"/>
    <property type="match status" value="1"/>
</dbReference>
<dbReference type="InParanoid" id="A0A0D0ED41"/>
<dbReference type="Proteomes" id="UP000054538">
    <property type="component" value="Unassembled WGS sequence"/>
</dbReference>
<gene>
    <name evidence="1" type="ORF">PAXRUDRAFT_29792</name>
</gene>
<dbReference type="InterPro" id="IPR029058">
    <property type="entry name" value="AB_hydrolase_fold"/>
</dbReference>
<dbReference type="PANTHER" id="PTHR43194:SF4">
    <property type="entry name" value="AB HYDROLASE-1 DOMAIN-CONTAINING PROTEIN"/>
    <property type="match status" value="1"/>
</dbReference>
<sequence length="323" mass="35121">MNQPHASGRALHTRQYFYVGGRYVPHGTGEISHGQLYVERLTPARVTRSTPILFVFIVDQPARGRSPWHSSVDGGTSIFTTDKVESLITATARHGNWPQASLHGQWPGSGTKGDPVFDAFYRSLVPSLTSTAETSELMKAAGSELLDKIGPVVVLTHSQSGGFGWILADARPGLVKAIVALEPNGPPFQNAVTMTNPVRIYGLTDLPLTFDPPISSASDLGPVVLQQGEGRTYFQQTRPPRRLVHLAQVPVLLVTSESGYHAVYDEFTVQFLEEAGVSVAHIRLEDVGIHGNGHMLFMELNSDQIADEVVEPWIRHAIASGSE</sequence>
<dbReference type="SUPFAM" id="SSF53474">
    <property type="entry name" value="alpha/beta-Hydrolases"/>
    <property type="match status" value="1"/>
</dbReference>
<evidence type="ECO:0000313" key="1">
    <source>
        <dbReference type="EMBL" id="KIL00461.1"/>
    </source>
</evidence>
<dbReference type="OrthoDB" id="9978720at2759"/>
<dbReference type="AlphaFoldDB" id="A0A0D0ED41"/>
<dbReference type="CDD" id="cd12809">
    <property type="entry name" value="Esterase_713_like-2"/>
    <property type="match status" value="1"/>
</dbReference>
<reference evidence="1 2" key="1">
    <citation type="submission" date="2014-04" db="EMBL/GenBank/DDBJ databases">
        <authorList>
            <consortium name="DOE Joint Genome Institute"/>
            <person name="Kuo A."/>
            <person name="Kohler A."/>
            <person name="Jargeat P."/>
            <person name="Nagy L.G."/>
            <person name="Floudas D."/>
            <person name="Copeland A."/>
            <person name="Barry K.W."/>
            <person name="Cichocki N."/>
            <person name="Veneault-Fourrey C."/>
            <person name="LaButti K."/>
            <person name="Lindquist E.A."/>
            <person name="Lipzen A."/>
            <person name="Lundell T."/>
            <person name="Morin E."/>
            <person name="Murat C."/>
            <person name="Sun H."/>
            <person name="Tunlid A."/>
            <person name="Henrissat B."/>
            <person name="Grigoriev I.V."/>
            <person name="Hibbett D.S."/>
            <person name="Martin F."/>
            <person name="Nordberg H.P."/>
            <person name="Cantor M.N."/>
            <person name="Hua S.X."/>
        </authorList>
    </citation>
    <scope>NUCLEOTIDE SEQUENCE [LARGE SCALE GENOMIC DNA]</scope>
    <source>
        <strain evidence="1 2">Ve08.2h10</strain>
    </source>
</reference>